<dbReference type="InterPro" id="IPR036748">
    <property type="entry name" value="MTH938-like_sf"/>
</dbReference>
<evidence type="ECO:0008006" key="3">
    <source>
        <dbReference type="Google" id="ProtNLM"/>
    </source>
</evidence>
<keyword evidence="2" id="KW-1185">Reference proteome</keyword>
<organism evidence="1 2">
    <name type="scientific">Roseibium aggregatum</name>
    <dbReference type="NCBI Taxonomy" id="187304"/>
    <lineage>
        <taxon>Bacteria</taxon>
        <taxon>Pseudomonadati</taxon>
        <taxon>Pseudomonadota</taxon>
        <taxon>Alphaproteobacteria</taxon>
        <taxon>Hyphomicrobiales</taxon>
        <taxon>Stappiaceae</taxon>
        <taxon>Roseibium</taxon>
    </lineage>
</organism>
<evidence type="ECO:0000313" key="2">
    <source>
        <dbReference type="Proteomes" id="UP000048926"/>
    </source>
</evidence>
<reference evidence="2" key="1">
    <citation type="submission" date="2015-07" db="EMBL/GenBank/DDBJ databases">
        <authorList>
            <person name="Rodrigo-Torres Lidia"/>
            <person name="Arahal R.David."/>
        </authorList>
    </citation>
    <scope>NUCLEOTIDE SEQUENCE [LARGE SCALE GENOMIC DNA]</scope>
    <source>
        <strain evidence="2">CECT 4801</strain>
    </source>
</reference>
<dbReference type="Gene3D" id="3.40.1230.10">
    <property type="entry name" value="MTH938-like"/>
    <property type="match status" value="1"/>
</dbReference>
<dbReference type="SUPFAM" id="SSF64076">
    <property type="entry name" value="MTH938-like"/>
    <property type="match status" value="1"/>
</dbReference>
<proteinExistence type="predicted"/>
<dbReference type="InterPro" id="IPR007523">
    <property type="entry name" value="NDUFAF3/AAMDC"/>
</dbReference>
<accession>A0A0M6XXQ7</accession>
<dbReference type="STRING" id="187304.B0E33_26930"/>
<dbReference type="Proteomes" id="UP000048926">
    <property type="component" value="Unassembled WGS sequence"/>
</dbReference>
<protein>
    <recommendedName>
        <fullName evidence="3">NADH dehydrogenase [ubiquinone] 1 alpha subcomplex assembly factor 3</fullName>
    </recommendedName>
</protein>
<gene>
    <name evidence="1" type="ORF">LAL4801_00632</name>
</gene>
<dbReference type="AlphaFoldDB" id="A0A0M6XXQ7"/>
<dbReference type="EMBL" id="CXST01000001">
    <property type="protein sequence ID" value="CTQ42207.1"/>
    <property type="molecule type" value="Genomic_DNA"/>
</dbReference>
<dbReference type="PANTHER" id="PTHR21192">
    <property type="entry name" value="NUCLEAR PROTEIN E3-3"/>
    <property type="match status" value="1"/>
</dbReference>
<sequence>MAKRIQRRKRRLRDGTMEIRDAHFPGRAPLEAYGNGGFRFAGMSHRGSLLCVPSGIYGWDVSDASAFTPEAFQKVLEEQADIEVLLVGTGKELRPLPAELKTLFREAGILSDPMSTGAALRTFNVLLSEDRAVAAALIAVD</sequence>
<dbReference type="PANTHER" id="PTHR21192:SF2">
    <property type="entry name" value="NADH DEHYDROGENASE [UBIQUINONE] 1 ALPHA SUBCOMPLEX ASSEMBLY FACTOR 3"/>
    <property type="match status" value="1"/>
</dbReference>
<dbReference type="Pfam" id="PF04430">
    <property type="entry name" value="DUF498"/>
    <property type="match status" value="1"/>
</dbReference>
<evidence type="ECO:0000313" key="1">
    <source>
        <dbReference type="EMBL" id="CTQ42207.1"/>
    </source>
</evidence>
<dbReference type="CDD" id="cd00248">
    <property type="entry name" value="Mth938-like"/>
    <property type="match status" value="1"/>
</dbReference>
<name>A0A0M6XXQ7_9HYPH</name>